<dbReference type="Proteomes" id="UP000217889">
    <property type="component" value="Chromosome"/>
</dbReference>
<evidence type="ECO:0000313" key="2">
    <source>
        <dbReference type="EMBL" id="ATG53458.1"/>
    </source>
</evidence>
<reference evidence="2 3" key="1">
    <citation type="journal article" date="2014" name="Int. J. Syst. Evol. Microbiol.">
        <title>Brachybacterium ginsengisoli sp. nov., isolated from soil of a ginseng field.</title>
        <authorList>
            <person name="Hoang V.A."/>
            <person name="Kim Y.J."/>
            <person name="Nguyen N.L."/>
            <person name="Yang D.C."/>
        </authorList>
    </citation>
    <scope>NUCLEOTIDE SEQUENCE [LARGE SCALE GENOMIC DNA]</scope>
    <source>
        <strain evidence="2 3">DCY80</strain>
    </source>
</reference>
<feature type="region of interest" description="Disordered" evidence="1">
    <location>
        <begin position="1"/>
        <end position="31"/>
    </location>
</feature>
<dbReference type="KEGG" id="bgg:CFK41_00705"/>
<gene>
    <name evidence="2" type="ORF">CFK41_00705</name>
</gene>
<proteinExistence type="predicted"/>
<organism evidence="2 3">
    <name type="scientific">Brachybacterium ginsengisoli</name>
    <dbReference type="NCBI Taxonomy" id="1331682"/>
    <lineage>
        <taxon>Bacteria</taxon>
        <taxon>Bacillati</taxon>
        <taxon>Actinomycetota</taxon>
        <taxon>Actinomycetes</taxon>
        <taxon>Micrococcales</taxon>
        <taxon>Dermabacteraceae</taxon>
        <taxon>Brachybacterium</taxon>
    </lineage>
</organism>
<evidence type="ECO:0000256" key="1">
    <source>
        <dbReference type="SAM" id="MobiDB-lite"/>
    </source>
</evidence>
<dbReference type="AlphaFoldDB" id="A0A291GTD0"/>
<feature type="region of interest" description="Disordered" evidence="1">
    <location>
        <begin position="58"/>
        <end position="82"/>
    </location>
</feature>
<sequence length="82" mass="8359">MQVVERGAGPSRRGACDRSSREESAVDEETEAAGEAACWLGLLCPQCGAMPEGDGPLDPERPCWRCGAVPPRGSAGDSAGAG</sequence>
<dbReference type="EMBL" id="CP023564">
    <property type="protein sequence ID" value="ATG53458.1"/>
    <property type="molecule type" value="Genomic_DNA"/>
</dbReference>
<accession>A0A291GTD0</accession>
<name>A0A291GTD0_9MICO</name>
<keyword evidence="3" id="KW-1185">Reference proteome</keyword>
<feature type="compositionally biased region" description="Basic and acidic residues" evidence="1">
    <location>
        <begin position="14"/>
        <end position="24"/>
    </location>
</feature>
<evidence type="ECO:0000313" key="3">
    <source>
        <dbReference type="Proteomes" id="UP000217889"/>
    </source>
</evidence>
<protein>
    <submittedName>
        <fullName evidence="2">Uncharacterized protein</fullName>
    </submittedName>
</protein>